<evidence type="ECO:0000259" key="1">
    <source>
        <dbReference type="PROSITE" id="PS51819"/>
    </source>
</evidence>
<name>A0A8J3DP35_9HYPH</name>
<dbReference type="PANTHER" id="PTHR33993:SF1">
    <property type="entry name" value="GLYOXALASE FAMILY PROTEIN"/>
    <property type="match status" value="1"/>
</dbReference>
<keyword evidence="3" id="KW-1185">Reference proteome</keyword>
<dbReference type="SUPFAM" id="SSF54593">
    <property type="entry name" value="Glyoxalase/Bleomycin resistance protein/Dihydroxybiphenyl dioxygenase"/>
    <property type="match status" value="1"/>
</dbReference>
<sequence>MGERGRDFQIDNIEFVVGNIGEAKAFFGTAFGWSFTDYGPTYSEFSDGRLTGGLTTSGEITSGGPLIILYCDDLEAAKKRVVEAGGKITLDTFAFPGGHRFQFKSPDGYEFAVWSARNVG</sequence>
<dbReference type="RefSeq" id="WP_189489937.1">
    <property type="nucleotide sequence ID" value="NZ_BMZO01000006.1"/>
</dbReference>
<dbReference type="InterPro" id="IPR004360">
    <property type="entry name" value="Glyas_Fos-R_dOase_dom"/>
</dbReference>
<comment type="caution">
    <text evidence="2">The sequence shown here is derived from an EMBL/GenBank/DDBJ whole genome shotgun (WGS) entry which is preliminary data.</text>
</comment>
<dbReference type="Proteomes" id="UP000641137">
    <property type="component" value="Unassembled WGS sequence"/>
</dbReference>
<dbReference type="CDD" id="cd07247">
    <property type="entry name" value="SgaA_N_like"/>
    <property type="match status" value="1"/>
</dbReference>
<dbReference type="PANTHER" id="PTHR33993">
    <property type="entry name" value="GLYOXALASE-RELATED"/>
    <property type="match status" value="1"/>
</dbReference>
<dbReference type="InterPro" id="IPR029068">
    <property type="entry name" value="Glyas_Bleomycin-R_OHBP_Dase"/>
</dbReference>
<reference evidence="2" key="2">
    <citation type="submission" date="2020-09" db="EMBL/GenBank/DDBJ databases">
        <authorList>
            <person name="Sun Q."/>
            <person name="Kim S."/>
        </authorList>
    </citation>
    <scope>NUCLEOTIDE SEQUENCE</scope>
    <source>
        <strain evidence="2">KCTC 42097</strain>
    </source>
</reference>
<evidence type="ECO:0000313" key="3">
    <source>
        <dbReference type="Proteomes" id="UP000641137"/>
    </source>
</evidence>
<dbReference type="Pfam" id="PF00903">
    <property type="entry name" value="Glyoxalase"/>
    <property type="match status" value="1"/>
</dbReference>
<accession>A0A8J3DP35</accession>
<proteinExistence type="predicted"/>
<gene>
    <name evidence="2" type="ORF">GCM10010136_20800</name>
</gene>
<dbReference type="EMBL" id="BMZO01000006">
    <property type="protein sequence ID" value="GHC72824.1"/>
    <property type="molecule type" value="Genomic_DNA"/>
</dbReference>
<reference evidence="2" key="1">
    <citation type="journal article" date="2014" name="Int. J. Syst. Evol. Microbiol.">
        <title>Complete genome sequence of Corynebacterium casei LMG S-19264T (=DSM 44701T), isolated from a smear-ripened cheese.</title>
        <authorList>
            <consortium name="US DOE Joint Genome Institute (JGI-PGF)"/>
            <person name="Walter F."/>
            <person name="Albersmeier A."/>
            <person name="Kalinowski J."/>
            <person name="Ruckert C."/>
        </authorList>
    </citation>
    <scope>NUCLEOTIDE SEQUENCE</scope>
    <source>
        <strain evidence="2">KCTC 42097</strain>
    </source>
</reference>
<dbReference type="AlphaFoldDB" id="A0A8J3DP35"/>
<feature type="domain" description="VOC" evidence="1">
    <location>
        <begin position="9"/>
        <end position="116"/>
    </location>
</feature>
<evidence type="ECO:0000313" key="2">
    <source>
        <dbReference type="EMBL" id="GHC72824.1"/>
    </source>
</evidence>
<protein>
    <submittedName>
        <fullName evidence="2">Bleomycin resistance protein</fullName>
    </submittedName>
</protein>
<dbReference type="Gene3D" id="3.10.180.10">
    <property type="entry name" value="2,3-Dihydroxybiphenyl 1,2-Dioxygenase, domain 1"/>
    <property type="match status" value="1"/>
</dbReference>
<organism evidence="2 3">
    <name type="scientific">Limoniibacter endophyticus</name>
    <dbReference type="NCBI Taxonomy" id="1565040"/>
    <lineage>
        <taxon>Bacteria</taxon>
        <taxon>Pseudomonadati</taxon>
        <taxon>Pseudomonadota</taxon>
        <taxon>Alphaproteobacteria</taxon>
        <taxon>Hyphomicrobiales</taxon>
        <taxon>Bartonellaceae</taxon>
        <taxon>Limoniibacter</taxon>
    </lineage>
</organism>
<dbReference type="PROSITE" id="PS51819">
    <property type="entry name" value="VOC"/>
    <property type="match status" value="1"/>
</dbReference>
<dbReference type="InterPro" id="IPR052164">
    <property type="entry name" value="Anthracycline_SecMetBiosynth"/>
</dbReference>
<dbReference type="InterPro" id="IPR037523">
    <property type="entry name" value="VOC_core"/>
</dbReference>